<name>A0A1Y1RWI6_9SPIO</name>
<gene>
    <name evidence="2" type="ORF">B4O97_11550</name>
</gene>
<dbReference type="InterPro" id="IPR011335">
    <property type="entry name" value="Restrct_endonuc-II-like"/>
</dbReference>
<dbReference type="STRING" id="1963862.B4O97_11550"/>
<comment type="caution">
    <text evidence="2">The sequence shown here is derived from an EMBL/GenBank/DDBJ whole genome shotgun (WGS) entry which is preliminary data.</text>
</comment>
<feature type="domain" description="ERCC4" evidence="1">
    <location>
        <begin position="134"/>
        <end position="213"/>
    </location>
</feature>
<dbReference type="EMBL" id="MWQY01000012">
    <property type="protein sequence ID" value="ORC34584.1"/>
    <property type="molecule type" value="Genomic_DNA"/>
</dbReference>
<dbReference type="GO" id="GO:0006259">
    <property type="term" value="P:DNA metabolic process"/>
    <property type="evidence" value="ECO:0007669"/>
    <property type="project" value="UniProtKB-ARBA"/>
</dbReference>
<reference evidence="2 3" key="1">
    <citation type="submission" date="2017-03" db="EMBL/GenBank/DDBJ databases">
        <title>Draft Genome sequence of Marispirochaeta sp. strain JC444.</title>
        <authorList>
            <person name="Shivani Y."/>
            <person name="Subhash Y."/>
            <person name="Sasikala C."/>
            <person name="Ramana C."/>
        </authorList>
    </citation>
    <scope>NUCLEOTIDE SEQUENCE [LARGE SCALE GENOMIC DNA]</scope>
    <source>
        <strain evidence="2 3">JC444</strain>
    </source>
</reference>
<dbReference type="RefSeq" id="WP_083050990.1">
    <property type="nucleotide sequence ID" value="NZ_MWQY01000012.1"/>
</dbReference>
<dbReference type="OrthoDB" id="9776021at2"/>
<organism evidence="2 3">
    <name type="scientific">Marispirochaeta aestuarii</name>
    <dbReference type="NCBI Taxonomy" id="1963862"/>
    <lineage>
        <taxon>Bacteria</taxon>
        <taxon>Pseudomonadati</taxon>
        <taxon>Spirochaetota</taxon>
        <taxon>Spirochaetia</taxon>
        <taxon>Spirochaetales</taxon>
        <taxon>Spirochaetaceae</taxon>
        <taxon>Marispirochaeta</taxon>
    </lineage>
</organism>
<protein>
    <recommendedName>
        <fullName evidence="1">ERCC4 domain-containing protein</fullName>
    </recommendedName>
</protein>
<dbReference type="Pfam" id="PF02732">
    <property type="entry name" value="ERCC4"/>
    <property type="match status" value="1"/>
</dbReference>
<dbReference type="AlphaFoldDB" id="A0A1Y1RWI6"/>
<evidence type="ECO:0000313" key="3">
    <source>
        <dbReference type="Proteomes" id="UP000192343"/>
    </source>
</evidence>
<accession>A0A1Y1RWI6</accession>
<dbReference type="Proteomes" id="UP000192343">
    <property type="component" value="Unassembled WGS sequence"/>
</dbReference>
<sequence length="358" mass="41039">MTGYIWQVEKTQNPRFPYRISILEDARTVLALRVQDKWPGQKGNIFCIREYGAPDDGENLEQIESVPIAFLRRQGKRVEIVLDRHNRKRCDFLFLKKVSPSGEAQEQIFFRTQTGLRSHRSKGSPLLYGSEKLEIVIDSSERYPWRFPSANLGRSRLPAGDYALVWENRYIAVVERKTFENLLHDLYEIRILHQKLSELSSFPNPAVVIEAQYGDYSDTARIGDSLSAPHINRLIGEISALHPGVQLIFAGNRKLANAWTSRFFAAVRRRIADSGQNSDEAAQRPPTFLSTPVRQDLEIRKKILEEYALRPDGFSMKELKADLGTADTAPLRRIIQQLKREEKIHSSGKASATRWHIL</sequence>
<keyword evidence="3" id="KW-1185">Reference proteome</keyword>
<dbReference type="SMART" id="SM00891">
    <property type="entry name" value="ERCC4"/>
    <property type="match status" value="1"/>
</dbReference>
<dbReference type="SUPFAM" id="SSF52980">
    <property type="entry name" value="Restriction endonuclease-like"/>
    <property type="match status" value="1"/>
</dbReference>
<evidence type="ECO:0000313" key="2">
    <source>
        <dbReference type="EMBL" id="ORC34584.1"/>
    </source>
</evidence>
<dbReference type="GO" id="GO:0003677">
    <property type="term" value="F:DNA binding"/>
    <property type="evidence" value="ECO:0007669"/>
    <property type="project" value="InterPro"/>
</dbReference>
<proteinExistence type="predicted"/>
<dbReference type="GO" id="GO:0004518">
    <property type="term" value="F:nuclease activity"/>
    <property type="evidence" value="ECO:0007669"/>
    <property type="project" value="InterPro"/>
</dbReference>
<evidence type="ECO:0000259" key="1">
    <source>
        <dbReference type="SMART" id="SM00891"/>
    </source>
</evidence>
<dbReference type="Gene3D" id="3.40.50.10130">
    <property type="match status" value="1"/>
</dbReference>
<dbReference type="InterPro" id="IPR006166">
    <property type="entry name" value="ERCC4_domain"/>
</dbReference>